<dbReference type="InterPro" id="IPR052168">
    <property type="entry name" value="Cytochrome_b561_oxidase"/>
</dbReference>
<dbReference type="InterPro" id="IPR036761">
    <property type="entry name" value="TTHA0802/YceI-like_sf"/>
</dbReference>
<keyword evidence="11 14" id="KW-0472">Membrane</keyword>
<evidence type="ECO:0000256" key="8">
    <source>
        <dbReference type="ARBA" id="ARBA00022982"/>
    </source>
</evidence>
<feature type="domain" description="Lipid/polyisoprenoid-binding YceI-like" evidence="15">
    <location>
        <begin position="258"/>
        <end position="415"/>
    </location>
</feature>
<evidence type="ECO:0000256" key="11">
    <source>
        <dbReference type="ARBA" id="ARBA00023136"/>
    </source>
</evidence>
<evidence type="ECO:0000256" key="6">
    <source>
        <dbReference type="ARBA" id="ARBA00022692"/>
    </source>
</evidence>
<dbReference type="PANTHER" id="PTHR30529:SF1">
    <property type="entry name" value="CYTOCHROME B561 HOMOLOG 2"/>
    <property type="match status" value="1"/>
</dbReference>
<evidence type="ECO:0000313" key="17">
    <source>
        <dbReference type="Proteomes" id="UP001595378"/>
    </source>
</evidence>
<dbReference type="SUPFAM" id="SSF101874">
    <property type="entry name" value="YceI-like"/>
    <property type="match status" value="1"/>
</dbReference>
<gene>
    <name evidence="16" type="ORF">ACFODK_10395</name>
</gene>
<comment type="caution">
    <text evidence="16">The sequence shown here is derived from an EMBL/GenBank/DDBJ whole genome shotgun (WGS) entry which is preliminary data.</text>
</comment>
<dbReference type="Pfam" id="PF04264">
    <property type="entry name" value="YceI"/>
    <property type="match status" value="1"/>
</dbReference>
<comment type="similarity">
    <text evidence="12">Belongs to the cytochrome b561 family.</text>
</comment>
<dbReference type="InterPro" id="IPR016174">
    <property type="entry name" value="Di-haem_cyt_TM"/>
</dbReference>
<keyword evidence="7" id="KW-0479">Metal-binding</keyword>
<evidence type="ECO:0000256" key="9">
    <source>
        <dbReference type="ARBA" id="ARBA00022989"/>
    </source>
</evidence>
<feature type="transmembrane region" description="Helical" evidence="14">
    <location>
        <begin position="182"/>
        <end position="201"/>
    </location>
</feature>
<keyword evidence="8" id="KW-0249">Electron transport</keyword>
<evidence type="ECO:0000256" key="3">
    <source>
        <dbReference type="ARBA" id="ARBA00022448"/>
    </source>
</evidence>
<comment type="subcellular location">
    <subcellularLocation>
        <location evidence="2">Cell membrane</location>
        <topology evidence="2">Multi-pass membrane protein</topology>
    </subcellularLocation>
</comment>
<proteinExistence type="inferred from homology"/>
<dbReference type="Proteomes" id="UP001595378">
    <property type="component" value="Unassembled WGS sequence"/>
</dbReference>
<keyword evidence="5" id="KW-0349">Heme</keyword>
<name>A0ABV7EI59_9SPHN</name>
<dbReference type="RefSeq" id="WP_336919518.1">
    <property type="nucleotide sequence ID" value="NZ_JBANRN010000010.1"/>
</dbReference>
<evidence type="ECO:0000256" key="12">
    <source>
        <dbReference type="ARBA" id="ARBA00037975"/>
    </source>
</evidence>
<dbReference type="Pfam" id="PF01292">
    <property type="entry name" value="Ni_hydr_CYTB"/>
    <property type="match status" value="1"/>
</dbReference>
<evidence type="ECO:0000256" key="1">
    <source>
        <dbReference type="ARBA" id="ARBA00001970"/>
    </source>
</evidence>
<comment type="cofactor">
    <cofactor evidence="1">
        <name>heme b</name>
        <dbReference type="ChEBI" id="CHEBI:60344"/>
    </cofactor>
</comment>
<dbReference type="EMBL" id="JBHRSU010000031">
    <property type="protein sequence ID" value="MFC3101297.1"/>
    <property type="molecule type" value="Genomic_DNA"/>
</dbReference>
<evidence type="ECO:0000259" key="15">
    <source>
        <dbReference type="SMART" id="SM00867"/>
    </source>
</evidence>
<evidence type="ECO:0000256" key="7">
    <source>
        <dbReference type="ARBA" id="ARBA00022723"/>
    </source>
</evidence>
<feature type="transmembrane region" description="Helical" evidence="14">
    <location>
        <begin position="16"/>
        <end position="36"/>
    </location>
</feature>
<feature type="compositionally biased region" description="Acidic residues" evidence="13">
    <location>
        <begin position="228"/>
        <end position="245"/>
    </location>
</feature>
<dbReference type="SUPFAM" id="SSF81342">
    <property type="entry name" value="Transmembrane di-heme cytochromes"/>
    <property type="match status" value="1"/>
</dbReference>
<keyword evidence="4" id="KW-1003">Cell membrane</keyword>
<keyword evidence="10" id="KW-0408">Iron</keyword>
<reference evidence="17" key="1">
    <citation type="journal article" date="2019" name="Int. J. Syst. Evol. Microbiol.">
        <title>The Global Catalogue of Microorganisms (GCM) 10K type strain sequencing project: providing services to taxonomists for standard genome sequencing and annotation.</title>
        <authorList>
            <consortium name="The Broad Institute Genomics Platform"/>
            <consortium name="The Broad Institute Genome Sequencing Center for Infectious Disease"/>
            <person name="Wu L."/>
            <person name="Ma J."/>
        </authorList>
    </citation>
    <scope>NUCLEOTIDE SEQUENCE [LARGE SCALE GENOMIC DNA]</scope>
    <source>
        <strain evidence="17">KCTC 52606</strain>
    </source>
</reference>
<evidence type="ECO:0000313" key="16">
    <source>
        <dbReference type="EMBL" id="MFC3101297.1"/>
    </source>
</evidence>
<evidence type="ECO:0000256" key="14">
    <source>
        <dbReference type="SAM" id="Phobius"/>
    </source>
</evidence>
<dbReference type="InterPro" id="IPR011577">
    <property type="entry name" value="Cyt_b561_bac/Ni-Hgenase"/>
</dbReference>
<evidence type="ECO:0000256" key="13">
    <source>
        <dbReference type="SAM" id="MobiDB-lite"/>
    </source>
</evidence>
<feature type="transmembrane region" description="Helical" evidence="14">
    <location>
        <begin position="48"/>
        <end position="66"/>
    </location>
</feature>
<accession>A0ABV7EI59</accession>
<keyword evidence="6 14" id="KW-0812">Transmembrane</keyword>
<sequence length="416" mass="42795">MANLGNPAERYSRGAILLHWIIAGLLAVNLAIGFGMGNDASSFALVQFHKSLGISILLLTLVRIAWRITHKPPPAADKGPLGAVAKAVHVLLYAFMLGAPLTGWALVSTSPLNVPTMLFGVVPWPHLPLDPAINGGVEVTHELLAFLGIGLFALHVAGALKHHFINRDGVLARMAPGGSAKAALVLFAAVLVAGGATFAMMPGGGDHSHEDAEGAAVPVAEATELAEAEALEEEAEAEVAEEEPAPEATEAAAAPPPDWDIQPGGSLRFVASNAGSALNGTFRRWDGAITMDPDNPAGSRIVIEIDLTSATLGDATQDGMLAGAEFFAVSSFPTAVFRSTDVQKTGGNSYRARGTLSIKGVTRPQTISFTLGGSGNARSVTGSATVDRNAFGVGTGEAAGGIAADVRVEFAFDATR</sequence>
<feature type="transmembrane region" description="Helical" evidence="14">
    <location>
        <begin position="143"/>
        <end position="161"/>
    </location>
</feature>
<keyword evidence="3" id="KW-0813">Transport</keyword>
<evidence type="ECO:0000256" key="5">
    <source>
        <dbReference type="ARBA" id="ARBA00022617"/>
    </source>
</evidence>
<feature type="region of interest" description="Disordered" evidence="13">
    <location>
        <begin position="228"/>
        <end position="266"/>
    </location>
</feature>
<feature type="transmembrane region" description="Helical" evidence="14">
    <location>
        <begin position="87"/>
        <end position="107"/>
    </location>
</feature>
<evidence type="ECO:0000256" key="4">
    <source>
        <dbReference type="ARBA" id="ARBA00022475"/>
    </source>
</evidence>
<keyword evidence="17" id="KW-1185">Reference proteome</keyword>
<keyword evidence="9 14" id="KW-1133">Transmembrane helix</keyword>
<dbReference type="Gene3D" id="2.40.128.110">
    <property type="entry name" value="Lipid/polyisoprenoid-binding, YceI-like"/>
    <property type="match status" value="1"/>
</dbReference>
<dbReference type="SMART" id="SM00867">
    <property type="entry name" value="YceI"/>
    <property type="match status" value="1"/>
</dbReference>
<dbReference type="PANTHER" id="PTHR30529">
    <property type="entry name" value="CYTOCHROME B561"/>
    <property type="match status" value="1"/>
</dbReference>
<organism evidence="16 17">
    <name type="scientific">Alteraurantiacibacter lauratis</name>
    <dbReference type="NCBI Taxonomy" id="2054627"/>
    <lineage>
        <taxon>Bacteria</taxon>
        <taxon>Pseudomonadati</taxon>
        <taxon>Pseudomonadota</taxon>
        <taxon>Alphaproteobacteria</taxon>
        <taxon>Sphingomonadales</taxon>
        <taxon>Erythrobacteraceae</taxon>
        <taxon>Alteraurantiacibacter</taxon>
    </lineage>
</organism>
<evidence type="ECO:0000256" key="10">
    <source>
        <dbReference type="ARBA" id="ARBA00023004"/>
    </source>
</evidence>
<dbReference type="InterPro" id="IPR007372">
    <property type="entry name" value="Lipid/polyisoprenoid-bd_YceI"/>
</dbReference>
<evidence type="ECO:0000256" key="2">
    <source>
        <dbReference type="ARBA" id="ARBA00004651"/>
    </source>
</evidence>
<protein>
    <submittedName>
        <fullName evidence="16">Cytochrome b/b6 domain-containing protein</fullName>
    </submittedName>
</protein>